<dbReference type="PANTHER" id="PTHR38009">
    <property type="entry name" value="CONSERVED HYPOTHETICAL PHAGE TAIL PROTEIN"/>
    <property type="match status" value="1"/>
</dbReference>
<organism evidence="1 2">
    <name type="scientific">Desmonostoc muscorum LEGE 12446</name>
    <dbReference type="NCBI Taxonomy" id="1828758"/>
    <lineage>
        <taxon>Bacteria</taxon>
        <taxon>Bacillati</taxon>
        <taxon>Cyanobacteriota</taxon>
        <taxon>Cyanophyceae</taxon>
        <taxon>Nostocales</taxon>
        <taxon>Nostocaceae</taxon>
        <taxon>Desmonostoc</taxon>
    </lineage>
</organism>
<sequence>MAGEYVVASVFYFEADGITEKFVQSVTGLGAKNNATKGVRGSSKNGKTMRQNLPGQAEFNNVTITMNYNGDESLHRWFLACSEDGKPRQWDENRKAISVVGYTQDKKTEVIRYNLKACFPESYTGPEFDVSKNDPATEKIEVSIEGYEIIAQQKEVKAG</sequence>
<dbReference type="NCBIfam" id="TIGR02241">
    <property type="entry name" value="conserved hypothetical phage tail region protein"/>
    <property type="match status" value="1"/>
</dbReference>
<dbReference type="PANTHER" id="PTHR38009:SF1">
    <property type="entry name" value="CONSERVED HYPOTHETICAL PHAGE TAIL PROTEIN"/>
    <property type="match status" value="1"/>
</dbReference>
<protein>
    <submittedName>
        <fullName evidence="1">Phage tail protein</fullName>
    </submittedName>
</protein>
<name>A0A8J7A7S5_DESMC</name>
<keyword evidence="2" id="KW-1185">Reference proteome</keyword>
<dbReference type="AlphaFoldDB" id="A0A8J7A7S5"/>
<dbReference type="Proteomes" id="UP000622533">
    <property type="component" value="Unassembled WGS sequence"/>
</dbReference>
<dbReference type="InterPro" id="IPR010667">
    <property type="entry name" value="Phage_T4_Gp19"/>
</dbReference>
<proteinExistence type="predicted"/>
<dbReference type="RefSeq" id="WP_073640605.1">
    <property type="nucleotide sequence ID" value="NZ_JADEXS020000001.1"/>
</dbReference>
<comment type="caution">
    <text evidence="1">The sequence shown here is derived from an EMBL/GenBank/DDBJ whole genome shotgun (WGS) entry which is preliminary data.</text>
</comment>
<dbReference type="InterPro" id="IPR011747">
    <property type="entry name" value="CHP02241"/>
</dbReference>
<evidence type="ECO:0000313" key="2">
    <source>
        <dbReference type="Proteomes" id="UP000622533"/>
    </source>
</evidence>
<dbReference type="GO" id="GO:0005198">
    <property type="term" value="F:structural molecule activity"/>
    <property type="evidence" value="ECO:0007669"/>
    <property type="project" value="InterPro"/>
</dbReference>
<accession>A0A8J7A7S5</accession>
<dbReference type="Pfam" id="PF06841">
    <property type="entry name" value="Phage_T4_gp19"/>
    <property type="match status" value="1"/>
</dbReference>
<dbReference type="EMBL" id="JADEXS010000699">
    <property type="protein sequence ID" value="MBE9026816.1"/>
    <property type="molecule type" value="Genomic_DNA"/>
</dbReference>
<gene>
    <name evidence="1" type="ORF">IQ276_31685</name>
</gene>
<evidence type="ECO:0000313" key="1">
    <source>
        <dbReference type="EMBL" id="MBE9026816.1"/>
    </source>
</evidence>
<reference evidence="1" key="1">
    <citation type="submission" date="2020-10" db="EMBL/GenBank/DDBJ databases">
        <authorList>
            <person name="Castelo-Branco R."/>
            <person name="Eusebio N."/>
            <person name="Adriana R."/>
            <person name="Vieira A."/>
            <person name="Brugerolle De Fraissinette N."/>
            <person name="Rezende De Castro R."/>
            <person name="Schneider M.P."/>
            <person name="Vasconcelos V."/>
            <person name="Leao P.N."/>
        </authorList>
    </citation>
    <scope>NUCLEOTIDE SEQUENCE</scope>
    <source>
        <strain evidence="1">LEGE 12446</strain>
    </source>
</reference>